<dbReference type="GO" id="GO:0016887">
    <property type="term" value="F:ATP hydrolysis activity"/>
    <property type="evidence" value="ECO:0007669"/>
    <property type="project" value="InterPro"/>
</dbReference>
<dbReference type="InterPro" id="IPR031248">
    <property type="entry name" value="RNF213"/>
</dbReference>
<protein>
    <submittedName>
        <fullName evidence="1">E3 ubiquitin-protein ligase rnf213</fullName>
    </submittedName>
</protein>
<evidence type="ECO:0000313" key="2">
    <source>
        <dbReference type="Proteomes" id="UP001149090"/>
    </source>
</evidence>
<proteinExistence type="predicted"/>
<dbReference type="OrthoDB" id="19599at2759"/>
<dbReference type="OMA" id="SETHYSW"/>
<name>A0A9Q0LR71_ANAIG</name>
<comment type="caution">
    <text evidence="1">The sequence shown here is derived from an EMBL/GenBank/DDBJ whole genome shotgun (WGS) entry which is preliminary data.</text>
</comment>
<reference evidence="1" key="1">
    <citation type="submission" date="2022-10" db="EMBL/GenBank/DDBJ databases">
        <title>Novel sulphate-reducing endosymbionts in the free-living metamonad Anaeramoeba.</title>
        <authorList>
            <person name="Jerlstrom-Hultqvist J."/>
            <person name="Cepicka I."/>
            <person name="Gallot-Lavallee L."/>
            <person name="Salas-Leiva D."/>
            <person name="Curtis B.A."/>
            <person name="Zahonova K."/>
            <person name="Pipaliya S."/>
            <person name="Dacks J."/>
            <person name="Roger A.J."/>
        </authorList>
    </citation>
    <scope>NUCLEOTIDE SEQUENCE</scope>
    <source>
        <strain evidence="1">BMAN</strain>
    </source>
</reference>
<gene>
    <name evidence="1" type="ORF">M0811_00505</name>
</gene>
<dbReference type="PANTHER" id="PTHR22605:SF1">
    <property type="entry name" value="RZ-TYPE DOMAIN-CONTAINING PROTEIN"/>
    <property type="match status" value="1"/>
</dbReference>
<dbReference type="Proteomes" id="UP001149090">
    <property type="component" value="Unassembled WGS sequence"/>
</dbReference>
<evidence type="ECO:0000313" key="1">
    <source>
        <dbReference type="EMBL" id="KAJ5077185.1"/>
    </source>
</evidence>
<keyword evidence="2" id="KW-1185">Reference proteome</keyword>
<dbReference type="PANTHER" id="PTHR22605">
    <property type="entry name" value="RZ-TYPE DOMAIN-CONTAINING PROTEIN"/>
    <property type="match status" value="1"/>
</dbReference>
<dbReference type="EMBL" id="JAPDFW010000059">
    <property type="protein sequence ID" value="KAJ5077185.1"/>
    <property type="molecule type" value="Genomic_DNA"/>
</dbReference>
<organism evidence="1 2">
    <name type="scientific">Anaeramoeba ignava</name>
    <name type="common">Anaerobic marine amoeba</name>
    <dbReference type="NCBI Taxonomy" id="1746090"/>
    <lineage>
        <taxon>Eukaryota</taxon>
        <taxon>Metamonada</taxon>
        <taxon>Anaeramoebidae</taxon>
        <taxon>Anaeramoeba</taxon>
    </lineage>
</organism>
<sequence>MKFENQQNQENQFIFKFLSHFKFKDEFITIFFNENWRKKQPLKEINKIVEIYQTINSLSEKFKTLESSFSNHFSQLFEIFINFPNDEKFIIFLNSTKCRRSLEKFLKQKREQMKKFLYKTTPFKSFEKLIDLAISSISKEKDKEIEIDYQEVEKFLSKFSSFKMKKISTEQKILNNLALIFGKESSNYHFIYSSNEKFGFLYQNEKQKQEKSLNFKDFLEINIFYDNIISKKEYKKELEIFKTNFSKIEKIAEISIKLKNLHFVQIPKDSSKKHKSSLTDFQSKLDNFEKELSLNLSEWEKIIKFPQSFQISFFSQEQFSSIIEGYFSKKKEDESNSLSLLSSFYPNFNPKKFGKLFTSSSKKETNLTKLKNFTQNISKLSIKDSIKKRTKEISIPSAKIIKKDMPKKNKKITQILEGNKEIQPLNISFCKIPKEKKVYKIVTSLYFVYCNHFPLKENVLICNQENTMINDIEKFFSIYQIYNQNYEENDDKQKYIFTIIHSHKLNPECLNFLNKKIQEISYKIHFPLVIFYYENYIGSFRIINHFQKSLISYKDFVIPQNFIDHIIFKTKLHENLQIFSSDFPGMGKSYQIYKKFIDLKKNSKENSKKNSKKNLKKKFSYHNFVISNGTTKEFIDTIYSIINSHKNHFKFIHIELPFSIKLETLDYLWTLSMWGSIESKRKLSQNFNWIFDSSSYFLALEVSSKKETKISSQFDHFPLLYFFERNEMEVDSQIFSLNKYHLNNFNIEEKKDEKWKSIESFFNSFKDYLQDSDITKSDKKLFKLKLFNFLKNKISEKLVDENLTFRLFSNLIVILKSQNELLSNFINIIKSGKQQEQKLFIESLLKVYFSSIIDIISSFLHWNQKEEEYNYSNESEHFWKILSNKIKWNDKQLSIPLFLQNNDSKNEKLRTLFISNINLQSIFDSKVIKKINDQNLITFYEISQDLVDIFLKEVSNIFLSFNPTNSQLLNIFSNFPEKFNNGEYPFFIQESNIIKMIYIIFKLSLNIPVIFIDGDEVETKLIIQYLLKNIFNQKLIIYYVNSQTTQEDIIEVIEKAKQFIKKDSKPTINIWFHNFNCSSKECIILFKKILLDRVIQQESIPENIHFLASFKSAFSSNIPQDQNNNNNLISLPQIIPESFFQDLYDFGNSPSLDELKIIQAILLQNISKPIPEFIFLHYQIQELSQIIFYSRKHIKKHSTFPNEYFESYQDVSIFTRVFQWLICNPIGEIFITNENTLSEKVYLTFSLCFFLVYFYYLDGKKRDSLLSKMNRKIKLFNIEENFNTIITNLFNFLEIDLSKNDIVKNKILKENILFILVSCFSQIPLLIIGKPGTSKTISLEIIFDLFKFNPNQKPKLQKMKIPYLKKIEIISSELISKEYLQKKFQDGMKNLQKNQRDVIPVFIFKEFTNLSNESLKVLYSQIQTILNEKYNFPNENLLPFPSIILLSNSFVDFPFCGFVLNHQYFNFKEFELTIEELLIQFSDEISGFLKEQISYIFSNQEKIISKQFPQIIQNQKLETNFYDVRDVYAFIRDFKSIYSESDESAYLFNGYKLLIFKHFGITQESFPEFFENLPFKIPRKEKKINFEELISENLKPKKEKQNRLESAKSLRHILLSIQDASFFTILYDKFFHDNSTVISSSKIFSTLKKSKEDELKEKLMIVEFCITNGKKLIIFDYPEIYPFLYKLFNQNYIQKDGDILVTISFGEESRKIIINPNFRLFVITTNGINYEFSNSAIRNHFGKYNIDDSFFEIKKSKTN</sequence>
<dbReference type="GO" id="GO:0004842">
    <property type="term" value="F:ubiquitin-protein transferase activity"/>
    <property type="evidence" value="ECO:0007669"/>
    <property type="project" value="InterPro"/>
</dbReference>
<accession>A0A9Q0LR71</accession>